<feature type="compositionally biased region" description="Low complexity" evidence="2">
    <location>
        <begin position="165"/>
        <end position="174"/>
    </location>
</feature>
<keyword evidence="5" id="KW-1185">Reference proteome</keyword>
<dbReference type="Proteomes" id="UP000748025">
    <property type="component" value="Unassembled WGS sequence"/>
</dbReference>
<feature type="compositionally biased region" description="Acidic residues" evidence="2">
    <location>
        <begin position="175"/>
        <end position="185"/>
    </location>
</feature>
<dbReference type="InterPro" id="IPR016197">
    <property type="entry name" value="Chromo-like_dom_sf"/>
</dbReference>
<evidence type="ECO:0000313" key="5">
    <source>
        <dbReference type="Proteomes" id="UP000748025"/>
    </source>
</evidence>
<gene>
    <name evidence="4" type="ORF">E4U43_002215</name>
</gene>
<dbReference type="PROSITE" id="PS50013">
    <property type="entry name" value="CHROMO_2"/>
    <property type="match status" value="1"/>
</dbReference>
<evidence type="ECO:0000256" key="1">
    <source>
        <dbReference type="ARBA" id="ARBA00011353"/>
    </source>
</evidence>
<dbReference type="EMBL" id="SRPW01001762">
    <property type="protein sequence ID" value="KAG5999219.1"/>
    <property type="molecule type" value="Genomic_DNA"/>
</dbReference>
<feature type="region of interest" description="Disordered" evidence="2">
    <location>
        <begin position="290"/>
        <end position="334"/>
    </location>
</feature>
<sequence>METIGIGHSTRRSGAELPFPKKPTTAQDGTSSPRSNIVVAIRPRPNYVPGTGPALQPPRLLPLAASTGYIIERILLPSPGLAADGRPLPKRMTYIVGWRDLPAASLRVPAMDILQYVSLGALEDWEDRLEDEMDDHRQHVGDETGRLGGKDMASPKTRRRPPAHSAIEQPAAIESESEPEPEPEPEPGVGPHAKSQGMSLSTPRKRKLAEFEGLSDDDDDNSPTKQLARELLGNSDGAEHVMPSLVDRHNGKTIITAMDRGLKREESIDTTGYKLPSTVTPVPLPPFIAYQSNHGSSGPGASIPSRAVVSLGMDRSSESPHEKEDPVVLSIEGGDTLSNGRRSVALANVDSAAVPVLPARGPSRDQAKRRTSTSQTPTSLVQGRRRSEPTRKRTKKQHRGTLAPSEMQTTSTSTNTTTTTTTTTTQQADDTAWEVERLEDMALYDVENQGLVRYFLVRWVGDWPPEQNPSWEPEDNIPADLVRTYTKMDKKRRAKLAASHQRPPPDPSGWALERRYQSVSEAFGGNVEQDVASTAVVNGDPGNHSLDNEMFVVTDGVQDHRQQGVKETPVPLPPTAFAYWTSR</sequence>
<dbReference type="CDD" id="cd00024">
    <property type="entry name" value="CD_CSD"/>
    <property type="match status" value="1"/>
</dbReference>
<dbReference type="GO" id="GO:0006338">
    <property type="term" value="P:chromatin remodeling"/>
    <property type="evidence" value="ECO:0007669"/>
    <property type="project" value="UniProtKB-ARBA"/>
</dbReference>
<comment type="caution">
    <text evidence="4">The sequence shown here is derived from an EMBL/GenBank/DDBJ whole genome shotgun (WGS) entry which is preliminary data.</text>
</comment>
<feature type="region of interest" description="Disordered" evidence="2">
    <location>
        <begin position="355"/>
        <end position="431"/>
    </location>
</feature>
<accession>A0A9P7N921</accession>
<evidence type="ECO:0000256" key="2">
    <source>
        <dbReference type="SAM" id="MobiDB-lite"/>
    </source>
</evidence>
<feature type="compositionally biased region" description="Low complexity" evidence="2">
    <location>
        <begin position="409"/>
        <end position="425"/>
    </location>
</feature>
<reference evidence="4" key="1">
    <citation type="journal article" date="2020" name="bioRxiv">
        <title>Whole genome comparisons of ergot fungi reveals the divergence and evolution of species within the genus Claviceps are the result of varying mechanisms driving genome evolution and host range expansion.</title>
        <authorList>
            <person name="Wyka S.A."/>
            <person name="Mondo S.J."/>
            <person name="Liu M."/>
            <person name="Dettman J."/>
            <person name="Nalam V."/>
            <person name="Broders K.D."/>
        </authorList>
    </citation>
    <scope>NUCLEOTIDE SEQUENCE</scope>
    <source>
        <strain evidence="4">CCC 602</strain>
    </source>
</reference>
<name>A0A9P7N921_9HYPO</name>
<dbReference type="SUPFAM" id="SSF54160">
    <property type="entry name" value="Chromo domain-like"/>
    <property type="match status" value="1"/>
</dbReference>
<dbReference type="InterPro" id="IPR023780">
    <property type="entry name" value="Chromo_domain"/>
</dbReference>
<feature type="compositionally biased region" description="Basic and acidic residues" evidence="2">
    <location>
        <begin position="315"/>
        <end position="326"/>
    </location>
</feature>
<comment type="subunit">
    <text evidence="1">Component of the NuA4 histone acetyltransferase complex.</text>
</comment>
<feature type="compositionally biased region" description="Polar residues" evidence="2">
    <location>
        <begin position="24"/>
        <end position="33"/>
    </location>
</feature>
<evidence type="ECO:0000313" key="4">
    <source>
        <dbReference type="EMBL" id="KAG5999219.1"/>
    </source>
</evidence>
<feature type="compositionally biased region" description="Polar residues" evidence="2">
    <location>
        <begin position="372"/>
        <end position="381"/>
    </location>
</feature>
<dbReference type="InterPro" id="IPR000953">
    <property type="entry name" value="Chromo/chromo_shadow_dom"/>
</dbReference>
<dbReference type="Gene3D" id="2.40.50.40">
    <property type="match status" value="1"/>
</dbReference>
<dbReference type="OrthoDB" id="3543857at2759"/>
<evidence type="ECO:0000259" key="3">
    <source>
        <dbReference type="PROSITE" id="PS50013"/>
    </source>
</evidence>
<feature type="region of interest" description="Disordered" evidence="2">
    <location>
        <begin position="137"/>
        <end position="245"/>
    </location>
</feature>
<feature type="domain" description="Chromo" evidence="3">
    <location>
        <begin position="433"/>
        <end position="500"/>
    </location>
</feature>
<dbReference type="Pfam" id="PF00385">
    <property type="entry name" value="Chromo"/>
    <property type="match status" value="1"/>
</dbReference>
<dbReference type="AlphaFoldDB" id="A0A9P7N921"/>
<organism evidence="4 5">
    <name type="scientific">Claviceps pusilla</name>
    <dbReference type="NCBI Taxonomy" id="123648"/>
    <lineage>
        <taxon>Eukaryota</taxon>
        <taxon>Fungi</taxon>
        <taxon>Dikarya</taxon>
        <taxon>Ascomycota</taxon>
        <taxon>Pezizomycotina</taxon>
        <taxon>Sordariomycetes</taxon>
        <taxon>Hypocreomycetidae</taxon>
        <taxon>Hypocreales</taxon>
        <taxon>Clavicipitaceae</taxon>
        <taxon>Claviceps</taxon>
    </lineage>
</organism>
<feature type="region of interest" description="Disordered" evidence="2">
    <location>
        <begin position="1"/>
        <end position="33"/>
    </location>
</feature>
<feature type="compositionally biased region" description="Basic and acidic residues" evidence="2">
    <location>
        <begin position="137"/>
        <end position="149"/>
    </location>
</feature>
<proteinExistence type="predicted"/>
<protein>
    <recommendedName>
        <fullName evidence="3">Chromo domain-containing protein</fullName>
    </recommendedName>
</protein>